<name>A0A0F7PBX1_9EURY</name>
<reference evidence="4" key="2">
    <citation type="submission" date="2015-05" db="EMBL/GenBank/DDBJ databases">
        <title>Complete genome sequence of Halanaeroarchaeum sulfurireducens type strain M27-SA2, a sulfate-reducer haloarchaeon from marine anoxic lake Medee.</title>
        <authorList>
            <person name="Messina E."/>
            <person name="Kublanov I.V."/>
            <person name="Toshchakov S."/>
            <person name="Arcadi E."/>
            <person name="La Spada G."/>
            <person name="La Cono V."/>
            <person name="Yakimov M.M."/>
        </authorList>
    </citation>
    <scope>NUCLEOTIDE SEQUENCE [LARGE SCALE GENOMIC DNA]</scope>
    <source>
        <strain evidence="4">M27-SA2</strain>
    </source>
</reference>
<evidence type="ECO:0000313" key="5">
    <source>
        <dbReference type="Proteomes" id="UP000069906"/>
    </source>
</evidence>
<reference evidence="2 5" key="1">
    <citation type="journal article" date="2015" name="ISME J.">
        <title>Elemental sulfur and acetate can support life of a novel strictly anaerobic haloarchaeon.</title>
        <authorList>
            <person name="Sorokin D.Y."/>
            <person name="Kublanov I.V."/>
            <person name="Gavrilov S.N."/>
            <person name="Rojo D."/>
            <person name="Roman P."/>
            <person name="Golyshin P.N."/>
            <person name="Slepak V.Z."/>
            <person name="Smedile F."/>
            <person name="Ferrer M."/>
            <person name="Messina E."/>
            <person name="La Cono V."/>
            <person name="Yakimov M.M."/>
        </authorList>
    </citation>
    <scope>NUCLEOTIDE SEQUENCE [LARGE SCALE GENOMIC DNA]</scope>
    <source>
        <strain evidence="2 5">HSR2</strain>
    </source>
</reference>
<gene>
    <name evidence="3" type="ORF">HLASA_1730</name>
    <name evidence="2" type="ORF">HLASF_1744</name>
</gene>
<evidence type="ECO:0000313" key="2">
    <source>
        <dbReference type="EMBL" id="AKH98217.1"/>
    </source>
</evidence>
<evidence type="ECO:0000259" key="1">
    <source>
        <dbReference type="Pfam" id="PF12802"/>
    </source>
</evidence>
<dbReference type="Proteomes" id="UP000069906">
    <property type="component" value="Chromosome"/>
</dbReference>
<reference evidence="3 4" key="3">
    <citation type="journal article" date="2016" name="Stand. Genomic Sci.">
        <title>Complete genome sequence of 'Halanaeroarchaeum sulfurireducens' M27-SA2, a sulfur-reducing and acetate-oxidizing haloarchaeon from the deep-sea hypersaline anoxic lake Medee.</title>
        <authorList>
            <person name="Messina E."/>
            <person name="Sorokin D.Y."/>
            <person name="Kublanov I.V."/>
            <person name="Toshchakov S."/>
            <person name="Lopatina A."/>
            <person name="Arcadi E."/>
            <person name="Smedile F."/>
            <person name="La Spada G."/>
            <person name="La Cono V."/>
            <person name="Yakimov M.M."/>
        </authorList>
    </citation>
    <scope>NUCLEOTIDE SEQUENCE [LARGE SCALE GENOMIC DNA]</scope>
    <source>
        <strain evidence="3 4">M27-SA2</strain>
    </source>
</reference>
<dbReference type="InterPro" id="IPR036388">
    <property type="entry name" value="WH-like_DNA-bd_sf"/>
</dbReference>
<proteinExistence type="predicted"/>
<dbReference type="Pfam" id="PF12802">
    <property type="entry name" value="MarR_2"/>
    <property type="match status" value="1"/>
</dbReference>
<dbReference type="GO" id="GO:0003700">
    <property type="term" value="F:DNA-binding transcription factor activity"/>
    <property type="evidence" value="ECO:0007669"/>
    <property type="project" value="InterPro"/>
</dbReference>
<dbReference type="Gene3D" id="1.10.10.10">
    <property type="entry name" value="Winged helix-like DNA-binding domain superfamily/Winged helix DNA-binding domain"/>
    <property type="match status" value="1"/>
</dbReference>
<dbReference type="Proteomes" id="UP000060390">
    <property type="component" value="Chromosome"/>
</dbReference>
<sequence>MTETYLSYASKVPKEVRLAADGLSGQNDLRWALLVALIEEGALSFSKLKEMLDVHQQSLSNALKALQKGGMIKKKAGKDLGSEQAGNYSIAPFGQKILDGFYSATEPKFEQSTNVGNFQSVPNYNGAHVQGFQGVEVKTKSKVAKDTEYDRGTSFENPVPG</sequence>
<dbReference type="InterPro" id="IPR000835">
    <property type="entry name" value="HTH_MarR-typ"/>
</dbReference>
<dbReference type="InterPro" id="IPR036390">
    <property type="entry name" value="WH_DNA-bd_sf"/>
</dbReference>
<keyword evidence="5" id="KW-1185">Reference proteome</keyword>
<evidence type="ECO:0000313" key="3">
    <source>
        <dbReference type="EMBL" id="ALG82611.1"/>
    </source>
</evidence>
<dbReference type="KEGG" id="hsu:HLASF_1744"/>
<evidence type="ECO:0000313" key="4">
    <source>
        <dbReference type="Proteomes" id="UP000060390"/>
    </source>
</evidence>
<dbReference type="HOGENOM" id="CLU_1639904_0_0_2"/>
<protein>
    <recommendedName>
        <fullName evidence="1">HTH marR-type domain-containing protein</fullName>
    </recommendedName>
</protein>
<dbReference type="AlphaFoldDB" id="A0A0F7PBX1"/>
<dbReference type="OrthoDB" id="385558at2157"/>
<organism evidence="2 5">
    <name type="scientific">Halanaeroarchaeum sulfurireducens</name>
    <dbReference type="NCBI Taxonomy" id="1604004"/>
    <lineage>
        <taxon>Archaea</taxon>
        <taxon>Methanobacteriati</taxon>
        <taxon>Methanobacteriota</taxon>
        <taxon>Stenosarchaea group</taxon>
        <taxon>Halobacteria</taxon>
        <taxon>Halobacteriales</taxon>
        <taxon>Halobacteriaceae</taxon>
        <taxon>Halanaeroarchaeum</taxon>
    </lineage>
</organism>
<dbReference type="KEGG" id="hsf:HLASA_1730"/>
<dbReference type="SUPFAM" id="SSF46785">
    <property type="entry name" value="Winged helix' DNA-binding domain"/>
    <property type="match status" value="1"/>
</dbReference>
<accession>A0A0F7PBX1</accession>
<dbReference type="EMBL" id="CP011564">
    <property type="protein sequence ID" value="ALG82611.1"/>
    <property type="molecule type" value="Genomic_DNA"/>
</dbReference>
<dbReference type="GeneID" id="26011064"/>
<dbReference type="EMBL" id="CP008874">
    <property type="protein sequence ID" value="AKH98217.1"/>
    <property type="molecule type" value="Genomic_DNA"/>
</dbReference>
<dbReference type="RefSeq" id="WP_050048893.1">
    <property type="nucleotide sequence ID" value="NZ_CP008874.1"/>
</dbReference>
<feature type="domain" description="HTH marR-type" evidence="1">
    <location>
        <begin position="25"/>
        <end position="75"/>
    </location>
</feature>